<dbReference type="AlphaFoldDB" id="A0A5M6DJ19"/>
<dbReference type="EMBL" id="VWOX01000002">
    <property type="protein sequence ID" value="KAA5546242.1"/>
    <property type="molecule type" value="Genomic_DNA"/>
</dbReference>
<evidence type="ECO:0000313" key="3">
    <source>
        <dbReference type="Proteomes" id="UP000324479"/>
    </source>
</evidence>
<keyword evidence="1" id="KW-1133">Transmembrane helix</keyword>
<dbReference type="Proteomes" id="UP000324479">
    <property type="component" value="Unassembled WGS sequence"/>
</dbReference>
<sequence>MIDATDWIWISAGAAVGMLQTVSLWRSVHHPTVYSPLWGLLRLAAVAAVLVVAAISGEVLWAAAGWAIGFAISVGWFGGRRWRGNDDEMSMRHAWPSSRRPD</sequence>
<keyword evidence="1" id="KW-0812">Transmembrane</keyword>
<evidence type="ECO:0000313" key="2">
    <source>
        <dbReference type="EMBL" id="KAA5546242.1"/>
    </source>
</evidence>
<feature type="transmembrane region" description="Helical" evidence="1">
    <location>
        <begin position="37"/>
        <end position="55"/>
    </location>
</feature>
<organism evidence="2 3">
    <name type="scientific">Roseiconus nitratireducens</name>
    <dbReference type="NCBI Taxonomy" id="2605748"/>
    <lineage>
        <taxon>Bacteria</taxon>
        <taxon>Pseudomonadati</taxon>
        <taxon>Planctomycetota</taxon>
        <taxon>Planctomycetia</taxon>
        <taxon>Pirellulales</taxon>
        <taxon>Pirellulaceae</taxon>
        <taxon>Roseiconus</taxon>
    </lineage>
</organism>
<gene>
    <name evidence="2" type="ORF">FYK55_04975</name>
</gene>
<feature type="transmembrane region" description="Helical" evidence="1">
    <location>
        <begin position="6"/>
        <end position="25"/>
    </location>
</feature>
<keyword evidence="3" id="KW-1185">Reference proteome</keyword>
<dbReference type="RefSeq" id="WP_150075249.1">
    <property type="nucleotide sequence ID" value="NZ_VWOX01000002.1"/>
</dbReference>
<protein>
    <submittedName>
        <fullName evidence="2">Uncharacterized protein</fullName>
    </submittedName>
</protein>
<evidence type="ECO:0000256" key="1">
    <source>
        <dbReference type="SAM" id="Phobius"/>
    </source>
</evidence>
<reference evidence="2 3" key="1">
    <citation type="submission" date="2019-08" db="EMBL/GenBank/DDBJ databases">
        <authorList>
            <person name="Dhanesh K."/>
            <person name="Kumar G."/>
            <person name="Sasikala C."/>
            <person name="Venkata Ramana C."/>
        </authorList>
    </citation>
    <scope>NUCLEOTIDE SEQUENCE [LARGE SCALE GENOMIC DNA]</scope>
    <source>
        <strain evidence="2 3">JC645</strain>
    </source>
</reference>
<comment type="caution">
    <text evidence="2">The sequence shown here is derived from an EMBL/GenBank/DDBJ whole genome shotgun (WGS) entry which is preliminary data.</text>
</comment>
<name>A0A5M6DJ19_9BACT</name>
<proteinExistence type="predicted"/>
<keyword evidence="1" id="KW-0472">Membrane</keyword>
<accession>A0A5M6DJ19</accession>